<keyword evidence="4" id="KW-1185">Reference proteome</keyword>
<evidence type="ECO:0000256" key="1">
    <source>
        <dbReference type="SAM" id="MobiDB-lite"/>
    </source>
</evidence>
<proteinExistence type="predicted"/>
<feature type="region of interest" description="Disordered" evidence="1">
    <location>
        <begin position="125"/>
        <end position="185"/>
    </location>
</feature>
<sequence>MRTFFFLAVSLFSCVTQTSGGEISPKLTPLNSSHDCQNCLFTELGVPFTFKCNLAKDTPLTVVEFKLGSNIGFTGQRESTGVYVYRSYTIREEIHLLNVRCIASVASSTFSYETEETNATLYVTRRSSRESPSQYVNQHTDPNSTGSNYEVPDILEPSKEAKDYENEKDRYEHTPPGTYDHIYTAPLEHQYSALDATK</sequence>
<feature type="chain" id="PRO_5046958927" evidence="2">
    <location>
        <begin position="21"/>
        <end position="198"/>
    </location>
</feature>
<dbReference type="EMBL" id="CP111016">
    <property type="protein sequence ID" value="WAR05927.1"/>
    <property type="molecule type" value="Genomic_DNA"/>
</dbReference>
<protein>
    <submittedName>
        <fullName evidence="3">Uncharacterized protein</fullName>
    </submittedName>
</protein>
<reference evidence="3" key="1">
    <citation type="submission" date="2022-11" db="EMBL/GenBank/DDBJ databases">
        <title>Centuries of genome instability and evolution in soft-shell clam transmissible cancer (bioRxiv).</title>
        <authorList>
            <person name="Hart S.F.M."/>
            <person name="Yonemitsu M.A."/>
            <person name="Giersch R.M."/>
            <person name="Beal B.F."/>
            <person name="Arriagada G."/>
            <person name="Davis B.W."/>
            <person name="Ostrander E.A."/>
            <person name="Goff S.P."/>
            <person name="Metzger M.J."/>
        </authorList>
    </citation>
    <scope>NUCLEOTIDE SEQUENCE</scope>
    <source>
        <strain evidence="3">MELC-2E11</strain>
        <tissue evidence="3">Siphon/mantle</tissue>
    </source>
</reference>
<dbReference type="Proteomes" id="UP001164746">
    <property type="component" value="Chromosome 5"/>
</dbReference>
<feature type="compositionally biased region" description="Polar residues" evidence="1">
    <location>
        <begin position="130"/>
        <end position="148"/>
    </location>
</feature>
<organism evidence="3 4">
    <name type="scientific">Mya arenaria</name>
    <name type="common">Soft-shell clam</name>
    <dbReference type="NCBI Taxonomy" id="6604"/>
    <lineage>
        <taxon>Eukaryota</taxon>
        <taxon>Metazoa</taxon>
        <taxon>Spiralia</taxon>
        <taxon>Lophotrochozoa</taxon>
        <taxon>Mollusca</taxon>
        <taxon>Bivalvia</taxon>
        <taxon>Autobranchia</taxon>
        <taxon>Heteroconchia</taxon>
        <taxon>Euheterodonta</taxon>
        <taxon>Imparidentia</taxon>
        <taxon>Neoheterodontei</taxon>
        <taxon>Myida</taxon>
        <taxon>Myoidea</taxon>
        <taxon>Myidae</taxon>
        <taxon>Mya</taxon>
    </lineage>
</organism>
<evidence type="ECO:0000256" key="2">
    <source>
        <dbReference type="SAM" id="SignalP"/>
    </source>
</evidence>
<feature type="compositionally biased region" description="Basic and acidic residues" evidence="1">
    <location>
        <begin position="156"/>
        <end position="173"/>
    </location>
</feature>
<evidence type="ECO:0000313" key="4">
    <source>
        <dbReference type="Proteomes" id="UP001164746"/>
    </source>
</evidence>
<name>A0ABY7EAF6_MYAAR</name>
<keyword evidence="2" id="KW-0732">Signal</keyword>
<accession>A0ABY7EAF6</accession>
<evidence type="ECO:0000313" key="3">
    <source>
        <dbReference type="EMBL" id="WAR05927.1"/>
    </source>
</evidence>
<feature type="signal peptide" evidence="2">
    <location>
        <begin position="1"/>
        <end position="20"/>
    </location>
</feature>
<gene>
    <name evidence="3" type="ORF">MAR_021296</name>
</gene>